<gene>
    <name evidence="2" type="ORF">IAC74_07630</name>
</gene>
<dbReference type="EMBL" id="DVOF01000231">
    <property type="protein sequence ID" value="HIV03431.1"/>
    <property type="molecule type" value="Genomic_DNA"/>
</dbReference>
<proteinExistence type="inferred from homology"/>
<sequence>MKEIAITEIKQIKIGNAQNEEAATGLTVLLCEGGAVCGADIRGGGPASRETPLLDPLAAAERIHAIVLSGGSAFGLDAAGGVMQYLEERGIGFDTGIAKVPLVCQSCIFDLGVGDKTVRPTKEMAYAACENAQTSSFRPGNHGAGTGATVGKLLGGDYMMKTGIGAYALELANGLQIGALVCVNALGDVYDEHGKQIAGLLDETKTGLRSTKELMYASCDAPAATLHANTTIGAVITNAAFSKAEMNKIAAMAHNGYARAIAPVNTTADGDSVYALSVGTLAADVNLVGTLAADVVQKAIYSAVWEAESAYGLKCARDIVK</sequence>
<comment type="similarity">
    <text evidence="1">Belongs to the peptidase S58 family.</text>
</comment>
<dbReference type="Proteomes" id="UP000886743">
    <property type="component" value="Unassembled WGS sequence"/>
</dbReference>
<comment type="caution">
    <text evidence="2">The sequence shown here is derived from an EMBL/GenBank/DDBJ whole genome shotgun (WGS) entry which is preliminary data.</text>
</comment>
<dbReference type="GO" id="GO:0004177">
    <property type="term" value="F:aminopeptidase activity"/>
    <property type="evidence" value="ECO:0007669"/>
    <property type="project" value="TreeGrafter"/>
</dbReference>
<dbReference type="PANTHER" id="PTHR36512">
    <property type="entry name" value="D-AMINOPEPTIDASE"/>
    <property type="match status" value="1"/>
</dbReference>
<dbReference type="Pfam" id="PF03576">
    <property type="entry name" value="Peptidase_S58"/>
    <property type="match status" value="1"/>
</dbReference>
<dbReference type="CDD" id="cd02252">
    <property type="entry name" value="nylC_like"/>
    <property type="match status" value="1"/>
</dbReference>
<name>A0A9D1T174_9FIRM</name>
<accession>A0A9D1T174</accession>
<evidence type="ECO:0000313" key="2">
    <source>
        <dbReference type="EMBL" id="HIV03431.1"/>
    </source>
</evidence>
<dbReference type="AlphaFoldDB" id="A0A9D1T174"/>
<dbReference type="Gene3D" id="3.60.70.12">
    <property type="entry name" value="L-amino peptidase D-ALA esterase/amidase"/>
    <property type="match status" value="1"/>
</dbReference>
<dbReference type="SUPFAM" id="SSF56266">
    <property type="entry name" value="DmpA/ArgJ-like"/>
    <property type="match status" value="1"/>
</dbReference>
<protein>
    <submittedName>
        <fullName evidence="2">P1 family peptidase</fullName>
    </submittedName>
</protein>
<evidence type="ECO:0000256" key="1">
    <source>
        <dbReference type="ARBA" id="ARBA00007068"/>
    </source>
</evidence>
<organism evidence="2 3">
    <name type="scientific">Candidatus Aphodoplasma excrementigallinarum</name>
    <dbReference type="NCBI Taxonomy" id="2840673"/>
    <lineage>
        <taxon>Bacteria</taxon>
        <taxon>Bacillati</taxon>
        <taxon>Bacillota</taxon>
        <taxon>Clostridia</taxon>
        <taxon>Eubacteriales</taxon>
        <taxon>Candidatus Aphodoplasma</taxon>
    </lineage>
</organism>
<dbReference type="InterPro" id="IPR016117">
    <property type="entry name" value="ArgJ-like_dom_sf"/>
</dbReference>
<dbReference type="InterPro" id="IPR005321">
    <property type="entry name" value="Peptidase_S58_DmpA"/>
</dbReference>
<evidence type="ECO:0000313" key="3">
    <source>
        <dbReference type="Proteomes" id="UP000886743"/>
    </source>
</evidence>
<reference evidence="2" key="2">
    <citation type="journal article" date="2021" name="PeerJ">
        <title>Extensive microbial diversity within the chicken gut microbiome revealed by metagenomics and culture.</title>
        <authorList>
            <person name="Gilroy R."/>
            <person name="Ravi A."/>
            <person name="Getino M."/>
            <person name="Pursley I."/>
            <person name="Horton D.L."/>
            <person name="Alikhan N.F."/>
            <person name="Baker D."/>
            <person name="Gharbi K."/>
            <person name="Hall N."/>
            <person name="Watson M."/>
            <person name="Adriaenssens E.M."/>
            <person name="Foster-Nyarko E."/>
            <person name="Jarju S."/>
            <person name="Secka A."/>
            <person name="Antonio M."/>
            <person name="Oren A."/>
            <person name="Chaudhuri R.R."/>
            <person name="La Ragione R."/>
            <person name="Hildebrand F."/>
            <person name="Pallen M.J."/>
        </authorList>
    </citation>
    <scope>NUCLEOTIDE SEQUENCE</scope>
    <source>
        <strain evidence="2">4920</strain>
    </source>
</reference>
<dbReference type="PANTHER" id="PTHR36512:SF3">
    <property type="entry name" value="BLR5678 PROTEIN"/>
    <property type="match status" value="1"/>
</dbReference>
<reference evidence="2" key="1">
    <citation type="submission" date="2020-10" db="EMBL/GenBank/DDBJ databases">
        <authorList>
            <person name="Gilroy R."/>
        </authorList>
    </citation>
    <scope>NUCLEOTIDE SEQUENCE</scope>
    <source>
        <strain evidence="2">4920</strain>
    </source>
</reference>